<organism evidence="4 5">
    <name type="scientific">Arachis hypogaea</name>
    <name type="common">Peanut</name>
    <dbReference type="NCBI Taxonomy" id="3818"/>
    <lineage>
        <taxon>Eukaryota</taxon>
        <taxon>Viridiplantae</taxon>
        <taxon>Streptophyta</taxon>
        <taxon>Embryophyta</taxon>
        <taxon>Tracheophyta</taxon>
        <taxon>Spermatophyta</taxon>
        <taxon>Magnoliopsida</taxon>
        <taxon>eudicotyledons</taxon>
        <taxon>Gunneridae</taxon>
        <taxon>Pentapetalae</taxon>
        <taxon>rosids</taxon>
        <taxon>fabids</taxon>
        <taxon>Fabales</taxon>
        <taxon>Fabaceae</taxon>
        <taxon>Papilionoideae</taxon>
        <taxon>50 kb inversion clade</taxon>
        <taxon>dalbergioids sensu lato</taxon>
        <taxon>Dalbergieae</taxon>
        <taxon>Pterocarpus clade</taxon>
        <taxon>Arachis</taxon>
    </lineage>
</organism>
<dbReference type="Proteomes" id="UP000289738">
    <property type="component" value="Chromosome B01"/>
</dbReference>
<dbReference type="AlphaFoldDB" id="A0A445AXV2"/>
<protein>
    <recommendedName>
        <fullName evidence="6">Pentatricopeptide repeat-containing protein</fullName>
    </recommendedName>
</protein>
<gene>
    <name evidence="4" type="ORF">Ahy_B01g056040</name>
</gene>
<dbReference type="PANTHER" id="PTHR47936:SF3">
    <property type="entry name" value="PENTACOTRIPEPTIDE-REPEAT REGION OF PRORP DOMAIN-CONTAINING PROTEIN"/>
    <property type="match status" value="1"/>
</dbReference>
<proteinExistence type="inferred from homology"/>
<comment type="similarity">
    <text evidence="1">Belongs to the PPR family. P subfamily.</text>
</comment>
<evidence type="ECO:0000256" key="2">
    <source>
        <dbReference type="ARBA" id="ARBA00022737"/>
    </source>
</evidence>
<evidence type="ECO:0000256" key="1">
    <source>
        <dbReference type="ARBA" id="ARBA00007626"/>
    </source>
</evidence>
<keyword evidence="2" id="KW-0677">Repeat</keyword>
<dbReference type="InterPro" id="IPR011990">
    <property type="entry name" value="TPR-like_helical_dom_sf"/>
</dbReference>
<dbReference type="EMBL" id="SDMP01000011">
    <property type="protein sequence ID" value="RYR31248.1"/>
    <property type="molecule type" value="Genomic_DNA"/>
</dbReference>
<dbReference type="InterPro" id="IPR002885">
    <property type="entry name" value="PPR_rpt"/>
</dbReference>
<evidence type="ECO:0008006" key="6">
    <source>
        <dbReference type="Google" id="ProtNLM"/>
    </source>
</evidence>
<feature type="repeat" description="PPR" evidence="3">
    <location>
        <begin position="17"/>
        <end position="51"/>
    </location>
</feature>
<name>A0A445AXV2_ARAHY</name>
<dbReference type="Gene3D" id="1.25.40.10">
    <property type="entry name" value="Tetratricopeptide repeat domain"/>
    <property type="match status" value="1"/>
</dbReference>
<accession>A0A445AXV2</accession>
<sequence>MVREVLLEMKGSGISPNRNTYNSLVHGYCKLRRLKEAISLRDDMESLRVMPDEVTYNTLIDECFQWRGSVEAF</sequence>
<evidence type="ECO:0000313" key="4">
    <source>
        <dbReference type="EMBL" id="RYR31248.1"/>
    </source>
</evidence>
<dbReference type="PROSITE" id="PS51375">
    <property type="entry name" value="PPR"/>
    <property type="match status" value="1"/>
</dbReference>
<dbReference type="Pfam" id="PF13041">
    <property type="entry name" value="PPR_2"/>
    <property type="match status" value="1"/>
</dbReference>
<dbReference type="PANTHER" id="PTHR47936">
    <property type="entry name" value="PPR_LONG DOMAIN-CONTAINING PROTEIN"/>
    <property type="match status" value="1"/>
</dbReference>
<keyword evidence="5" id="KW-1185">Reference proteome</keyword>
<reference evidence="4 5" key="1">
    <citation type="submission" date="2019-01" db="EMBL/GenBank/DDBJ databases">
        <title>Sequencing of cultivated peanut Arachis hypogaea provides insights into genome evolution and oil improvement.</title>
        <authorList>
            <person name="Chen X."/>
        </authorList>
    </citation>
    <scope>NUCLEOTIDE SEQUENCE [LARGE SCALE GENOMIC DNA]</scope>
    <source>
        <strain evidence="5">cv. Fuhuasheng</strain>
        <tissue evidence="4">Leaves</tissue>
    </source>
</reference>
<evidence type="ECO:0000313" key="5">
    <source>
        <dbReference type="Proteomes" id="UP000289738"/>
    </source>
</evidence>
<comment type="caution">
    <text evidence="4">The sequence shown here is derived from an EMBL/GenBank/DDBJ whole genome shotgun (WGS) entry which is preliminary data.</text>
</comment>
<dbReference type="NCBIfam" id="TIGR00756">
    <property type="entry name" value="PPR"/>
    <property type="match status" value="1"/>
</dbReference>
<evidence type="ECO:0000256" key="3">
    <source>
        <dbReference type="PROSITE-ProRule" id="PRU00708"/>
    </source>
</evidence>